<protein>
    <submittedName>
        <fullName evidence="1">Uncharacterized protein</fullName>
    </submittedName>
</protein>
<evidence type="ECO:0000313" key="1">
    <source>
        <dbReference type="EMBL" id="CCO92550.1"/>
    </source>
</evidence>
<organism evidence="1 2">
    <name type="scientific">Erwinia amylovora NBRC 12687 = CFBP 1232</name>
    <dbReference type="NCBI Taxonomy" id="1219359"/>
    <lineage>
        <taxon>Bacteria</taxon>
        <taxon>Pseudomonadati</taxon>
        <taxon>Pseudomonadota</taxon>
        <taxon>Gammaproteobacteria</taxon>
        <taxon>Enterobacterales</taxon>
        <taxon>Erwiniaceae</taxon>
        <taxon>Erwinia</taxon>
    </lineage>
</organism>
<accession>A0A831A187</accession>
<sequence>MVAKHPVMFLDAIGANYDGVTYKKLSSCRPLTPI</sequence>
<dbReference type="AlphaFoldDB" id="A0A831A187"/>
<reference evidence="1 2" key="1">
    <citation type="submission" date="2012-11" db="EMBL/GenBank/DDBJ databases">
        <authorList>
            <person name="Linke B."/>
        </authorList>
    </citation>
    <scope>NUCLEOTIDE SEQUENCE [LARGE SCALE GENOMIC DNA]</scope>
    <source>
        <strain evidence="2">CFBP 1232</strain>
    </source>
</reference>
<reference evidence="1 2" key="2">
    <citation type="submission" date="2013-04" db="EMBL/GenBank/DDBJ databases">
        <title>Comparative genomics of 12 strains of Erwinia amylovora identifies a pan-genome with a large conserved core and provides insights into host specificity.</title>
        <authorList>
            <person name="Mann R.A."/>
            <person name="Smits T.H.M."/>
            <person name="Buehlmann A."/>
            <person name="Blom J."/>
            <person name="Goesmann A."/>
            <person name="Frey J.E."/>
            <person name="Plummer K.M."/>
            <person name="Beer S.V."/>
            <person name="Luck J."/>
            <person name="Duffy B."/>
            <person name="Rodoni B."/>
        </authorList>
    </citation>
    <scope>NUCLEOTIDE SEQUENCE [LARGE SCALE GENOMIC DNA]</scope>
    <source>
        <strain evidence="2">CFBP 1232</strain>
    </source>
</reference>
<dbReference type="EMBL" id="CAPB01000007">
    <property type="protein sequence ID" value="CCO92550.1"/>
    <property type="molecule type" value="Genomic_DNA"/>
</dbReference>
<comment type="caution">
    <text evidence="1">The sequence shown here is derived from an EMBL/GenBank/DDBJ whole genome shotgun (WGS) entry which is preliminary data.</text>
</comment>
<dbReference type="Proteomes" id="UP000013111">
    <property type="component" value="Unassembled WGS sequence"/>
</dbReference>
<proteinExistence type="predicted"/>
<name>A0A831A187_ERWAM</name>
<evidence type="ECO:0000313" key="2">
    <source>
        <dbReference type="Proteomes" id="UP000013111"/>
    </source>
</evidence>
<gene>
    <name evidence="1" type="ORF">BN437_0585</name>
</gene>